<keyword evidence="3" id="KW-1185">Reference proteome</keyword>
<sequence length="162" mass="18303">FFSLSISDVSGGERLLSVFETIPSTFYTLVHENLPSIHEKANEYILSAAKERAENKTVRPDFCVSDNRQKPEEVSEQAHSDLDDYEKKKKKKSNTKYDKSVLDEAALMKERFANRTILIGALAKEDQDDIPTFVNNNILHGKAALASGIVFEICHHTRSVFL</sequence>
<protein>
    <submittedName>
        <fullName evidence="2">Uncharacterized protein</fullName>
    </submittedName>
</protein>
<accession>A0AAN5D1I2</accession>
<evidence type="ECO:0000313" key="2">
    <source>
        <dbReference type="EMBL" id="GMR54803.1"/>
    </source>
</evidence>
<feature type="compositionally biased region" description="Basic and acidic residues" evidence="1">
    <location>
        <begin position="67"/>
        <end position="87"/>
    </location>
</feature>
<feature type="region of interest" description="Disordered" evidence="1">
    <location>
        <begin position="59"/>
        <end position="96"/>
    </location>
</feature>
<dbReference type="AlphaFoldDB" id="A0AAN5D1I2"/>
<feature type="non-terminal residue" evidence="2">
    <location>
        <position position="1"/>
    </location>
</feature>
<gene>
    <name evidence="2" type="ORF">PMAYCL1PPCAC_24998</name>
</gene>
<evidence type="ECO:0000313" key="3">
    <source>
        <dbReference type="Proteomes" id="UP001328107"/>
    </source>
</evidence>
<evidence type="ECO:0000256" key="1">
    <source>
        <dbReference type="SAM" id="MobiDB-lite"/>
    </source>
</evidence>
<name>A0AAN5D1I2_9BILA</name>
<reference evidence="3" key="1">
    <citation type="submission" date="2022-10" db="EMBL/GenBank/DDBJ databases">
        <title>Genome assembly of Pristionchus species.</title>
        <authorList>
            <person name="Yoshida K."/>
            <person name="Sommer R.J."/>
        </authorList>
    </citation>
    <scope>NUCLEOTIDE SEQUENCE [LARGE SCALE GENOMIC DNA]</scope>
    <source>
        <strain evidence="3">RS5460</strain>
    </source>
</reference>
<dbReference type="EMBL" id="BTRK01000005">
    <property type="protein sequence ID" value="GMR54803.1"/>
    <property type="molecule type" value="Genomic_DNA"/>
</dbReference>
<proteinExistence type="predicted"/>
<dbReference type="Proteomes" id="UP001328107">
    <property type="component" value="Unassembled WGS sequence"/>
</dbReference>
<comment type="caution">
    <text evidence="2">The sequence shown here is derived from an EMBL/GenBank/DDBJ whole genome shotgun (WGS) entry which is preliminary data.</text>
</comment>
<organism evidence="2 3">
    <name type="scientific">Pristionchus mayeri</name>
    <dbReference type="NCBI Taxonomy" id="1317129"/>
    <lineage>
        <taxon>Eukaryota</taxon>
        <taxon>Metazoa</taxon>
        <taxon>Ecdysozoa</taxon>
        <taxon>Nematoda</taxon>
        <taxon>Chromadorea</taxon>
        <taxon>Rhabditida</taxon>
        <taxon>Rhabditina</taxon>
        <taxon>Diplogasteromorpha</taxon>
        <taxon>Diplogasteroidea</taxon>
        <taxon>Neodiplogasteridae</taxon>
        <taxon>Pristionchus</taxon>
    </lineage>
</organism>